<evidence type="ECO:0000313" key="13">
    <source>
        <dbReference type="EMBL" id="MCI4682679.1"/>
    </source>
</evidence>
<reference evidence="13" key="1">
    <citation type="journal article" date="2022" name="ISME J.">
        <title>Identification of active gaseous-alkane degraders at natural gas seeps.</title>
        <authorList>
            <person name="Farhan Ul Haque M."/>
            <person name="Hernandez M."/>
            <person name="Crombie A.T."/>
            <person name="Murrell J.C."/>
        </authorList>
    </citation>
    <scope>NUCLEOTIDE SEQUENCE</scope>
    <source>
        <strain evidence="13">PC2</strain>
    </source>
</reference>
<keyword evidence="12" id="KW-0732">Signal</keyword>
<dbReference type="Proteomes" id="UP001139104">
    <property type="component" value="Unassembled WGS sequence"/>
</dbReference>
<feature type="signal peptide" evidence="12">
    <location>
        <begin position="1"/>
        <end position="25"/>
    </location>
</feature>
<feature type="chain" id="PRO_5045563163" description="FAD:protein FMN transferase" evidence="12">
    <location>
        <begin position="26"/>
        <end position="332"/>
    </location>
</feature>
<dbReference type="SUPFAM" id="SSF143631">
    <property type="entry name" value="ApbE-like"/>
    <property type="match status" value="1"/>
</dbReference>
<dbReference type="InterPro" id="IPR006311">
    <property type="entry name" value="TAT_signal"/>
</dbReference>
<evidence type="ECO:0000256" key="2">
    <source>
        <dbReference type="ARBA" id="ARBA00011955"/>
    </source>
</evidence>
<evidence type="ECO:0000256" key="9">
    <source>
        <dbReference type="ARBA" id="ARBA00031306"/>
    </source>
</evidence>
<evidence type="ECO:0000256" key="6">
    <source>
        <dbReference type="ARBA" id="ARBA00022723"/>
    </source>
</evidence>
<dbReference type="InterPro" id="IPR003374">
    <property type="entry name" value="ApbE-like_sf"/>
</dbReference>
<gene>
    <name evidence="13" type="ORF">K2U94_07855</name>
</gene>
<dbReference type="PIRSF" id="PIRSF006268">
    <property type="entry name" value="ApbE"/>
    <property type="match status" value="1"/>
</dbReference>
<evidence type="ECO:0000256" key="3">
    <source>
        <dbReference type="ARBA" id="ARBA00016337"/>
    </source>
</evidence>
<keyword evidence="8 11" id="KW-0460">Magnesium</keyword>
<evidence type="ECO:0000256" key="11">
    <source>
        <dbReference type="PIRNR" id="PIRNR006268"/>
    </source>
</evidence>
<sequence length="332" mass="35543">MSKNRRQMLQLALMGASLSASGVWAASASRDEPVFRRIGVAFDTGVGLTVVGLDRKEAEAALDAGFAEIHRLERVAGLSTPGSDIRRLNAEGRLEKPDPAMLEMLAVADEVHRASGGAFDVTVQPLWIFYDSYARRGAWPTGEEAAPARALIGHSHMRFDAEAVSFDRPGMGITMNSLTHGYAADRVAKVLSDLGVRRAFVDTGEMESLGRGPQDREWTVAVKNPRQTDAMLGTAPLTGCMATAGDYAYTWSADYTRNHILDPRTGLSPASFATVVVIAPRAVVADALSTTVSVLGPDEGAKLLTKFDAEAYGITKAGKVWATPGFPRQHLA</sequence>
<comment type="cofactor">
    <cofactor evidence="1">
        <name>Mg(2+)</name>
        <dbReference type="ChEBI" id="CHEBI:18420"/>
    </cofactor>
</comment>
<dbReference type="PANTHER" id="PTHR30040">
    <property type="entry name" value="THIAMINE BIOSYNTHESIS LIPOPROTEIN APBE"/>
    <property type="match status" value="1"/>
</dbReference>
<dbReference type="RefSeq" id="WP_243066676.1">
    <property type="nucleotide sequence ID" value="NZ_JAIVFK010000004.1"/>
</dbReference>
<evidence type="ECO:0000256" key="5">
    <source>
        <dbReference type="ARBA" id="ARBA00022679"/>
    </source>
</evidence>
<evidence type="ECO:0000256" key="7">
    <source>
        <dbReference type="ARBA" id="ARBA00022827"/>
    </source>
</evidence>
<evidence type="ECO:0000256" key="12">
    <source>
        <dbReference type="SAM" id="SignalP"/>
    </source>
</evidence>
<keyword evidence="4 11" id="KW-0285">Flavoprotein</keyword>
<keyword evidence="6 11" id="KW-0479">Metal-binding</keyword>
<dbReference type="Pfam" id="PF02424">
    <property type="entry name" value="ApbE"/>
    <property type="match status" value="1"/>
</dbReference>
<protein>
    <recommendedName>
        <fullName evidence="3 11">FAD:protein FMN transferase</fullName>
        <ecNumber evidence="2 11">2.7.1.180</ecNumber>
    </recommendedName>
    <alternativeName>
        <fullName evidence="9 11">Flavin transferase</fullName>
    </alternativeName>
</protein>
<organism evidence="13 14">
    <name type="scientific">Candidatus Rhodoblastus alkanivorans</name>
    <dbReference type="NCBI Taxonomy" id="2954117"/>
    <lineage>
        <taxon>Bacteria</taxon>
        <taxon>Pseudomonadati</taxon>
        <taxon>Pseudomonadota</taxon>
        <taxon>Alphaproteobacteria</taxon>
        <taxon>Hyphomicrobiales</taxon>
        <taxon>Rhodoblastaceae</taxon>
        <taxon>Rhodoblastus</taxon>
    </lineage>
</organism>
<evidence type="ECO:0000256" key="10">
    <source>
        <dbReference type="ARBA" id="ARBA00048540"/>
    </source>
</evidence>
<evidence type="ECO:0000256" key="8">
    <source>
        <dbReference type="ARBA" id="ARBA00022842"/>
    </source>
</evidence>
<proteinExistence type="inferred from homology"/>
<dbReference type="GO" id="GO:0016740">
    <property type="term" value="F:transferase activity"/>
    <property type="evidence" value="ECO:0007669"/>
    <property type="project" value="UniProtKB-KW"/>
</dbReference>
<evidence type="ECO:0000256" key="1">
    <source>
        <dbReference type="ARBA" id="ARBA00001946"/>
    </source>
</evidence>
<accession>A0ABS9Z4S4</accession>
<keyword evidence="5 11" id="KW-0808">Transferase</keyword>
<evidence type="ECO:0000256" key="4">
    <source>
        <dbReference type="ARBA" id="ARBA00022630"/>
    </source>
</evidence>
<keyword evidence="7 11" id="KW-0274">FAD</keyword>
<dbReference type="PANTHER" id="PTHR30040:SF2">
    <property type="entry name" value="FAD:PROTEIN FMN TRANSFERASE"/>
    <property type="match status" value="1"/>
</dbReference>
<comment type="catalytic activity">
    <reaction evidence="10 11">
        <text>L-threonyl-[protein] + FAD = FMN-L-threonyl-[protein] + AMP + H(+)</text>
        <dbReference type="Rhea" id="RHEA:36847"/>
        <dbReference type="Rhea" id="RHEA-COMP:11060"/>
        <dbReference type="Rhea" id="RHEA-COMP:11061"/>
        <dbReference type="ChEBI" id="CHEBI:15378"/>
        <dbReference type="ChEBI" id="CHEBI:30013"/>
        <dbReference type="ChEBI" id="CHEBI:57692"/>
        <dbReference type="ChEBI" id="CHEBI:74257"/>
        <dbReference type="ChEBI" id="CHEBI:456215"/>
        <dbReference type="EC" id="2.7.1.180"/>
    </reaction>
</comment>
<comment type="similarity">
    <text evidence="11">Belongs to the ApbE family.</text>
</comment>
<name>A0ABS9Z4S4_9HYPH</name>
<dbReference type="InterPro" id="IPR024932">
    <property type="entry name" value="ApbE"/>
</dbReference>
<dbReference type="EC" id="2.7.1.180" evidence="2 11"/>
<dbReference type="EMBL" id="JAIVFP010000001">
    <property type="protein sequence ID" value="MCI4682679.1"/>
    <property type="molecule type" value="Genomic_DNA"/>
</dbReference>
<dbReference type="Gene3D" id="3.10.520.10">
    <property type="entry name" value="ApbE-like domains"/>
    <property type="match status" value="1"/>
</dbReference>
<evidence type="ECO:0000313" key="14">
    <source>
        <dbReference type="Proteomes" id="UP001139104"/>
    </source>
</evidence>
<dbReference type="PROSITE" id="PS51318">
    <property type="entry name" value="TAT"/>
    <property type="match status" value="1"/>
</dbReference>
<comment type="caution">
    <text evidence="13">The sequence shown here is derived from an EMBL/GenBank/DDBJ whole genome shotgun (WGS) entry which is preliminary data.</text>
</comment>
<keyword evidence="14" id="KW-1185">Reference proteome</keyword>